<evidence type="ECO:0000259" key="7">
    <source>
        <dbReference type="PROSITE" id="PS50109"/>
    </source>
</evidence>
<protein>
    <recommendedName>
        <fullName evidence="2">histidine kinase</fullName>
        <ecNumber evidence="2">2.7.13.3</ecNumber>
    </recommendedName>
</protein>
<dbReference type="PANTHER" id="PTHR44936:SF10">
    <property type="entry name" value="SENSOR PROTEIN RSTB"/>
    <property type="match status" value="1"/>
</dbReference>
<organism evidence="9 10">
    <name type="scientific">candidate division MSBL1 archaeon SCGC-AAA382A20</name>
    <dbReference type="NCBI Taxonomy" id="1698280"/>
    <lineage>
        <taxon>Archaea</taxon>
        <taxon>Methanobacteriati</taxon>
        <taxon>Methanobacteriota</taxon>
        <taxon>candidate division MSBL1</taxon>
    </lineage>
</organism>
<keyword evidence="6" id="KW-0067">ATP-binding</keyword>
<dbReference type="Gene3D" id="3.30.565.10">
    <property type="entry name" value="Histidine kinase-like ATPase, C-terminal domain"/>
    <property type="match status" value="1"/>
</dbReference>
<gene>
    <name evidence="9" type="ORF">AKJ51_00510</name>
</gene>
<dbReference type="SMART" id="SM00091">
    <property type="entry name" value="PAS"/>
    <property type="match status" value="1"/>
</dbReference>
<dbReference type="CDD" id="cd00075">
    <property type="entry name" value="HATPase"/>
    <property type="match status" value="1"/>
</dbReference>
<sequence length="336" mass="38160">MSDLDKIFYREAFRTIDIPSFIADEDYLIRDMNEAGLEFTGYSYEEIIGKPIPVISGDKETYLEIEDTVSEGENWTGDFSVKTKSGELVFGRGAAAPLIIDGKTKGHVAIFVDTTKQQRFENAEKVLNRLLRHDLRNDLNKLYGYIQRAQSKIGEESSREILEEGKELLSSIIHKSERARNLREYLVDSFKAKNGPVRLDLVLNDTIVDLINQYEEAEFHFEDFPKTLVLADDLLSTVLESVIENAVEHNDKENPVVEIIVKEVEEQVIIEVCDNGPGIPEEQKDLVFGRIEDDLHHGTGLSLFFADNVVKSYSGDIWVEDNQPEGSIFKIKLQKA</sequence>
<evidence type="ECO:0000313" key="10">
    <source>
        <dbReference type="Proteomes" id="UP000070263"/>
    </source>
</evidence>
<evidence type="ECO:0000256" key="1">
    <source>
        <dbReference type="ARBA" id="ARBA00000085"/>
    </source>
</evidence>
<evidence type="ECO:0000256" key="4">
    <source>
        <dbReference type="ARBA" id="ARBA00022741"/>
    </source>
</evidence>
<keyword evidence="5 9" id="KW-0418">Kinase</keyword>
<dbReference type="InterPro" id="IPR003594">
    <property type="entry name" value="HATPase_dom"/>
</dbReference>
<feature type="domain" description="Histidine kinase" evidence="7">
    <location>
        <begin position="130"/>
        <end position="336"/>
    </location>
</feature>
<dbReference type="InterPro" id="IPR036097">
    <property type="entry name" value="HisK_dim/P_sf"/>
</dbReference>
<evidence type="ECO:0000256" key="3">
    <source>
        <dbReference type="ARBA" id="ARBA00022679"/>
    </source>
</evidence>
<dbReference type="PROSITE" id="PS50112">
    <property type="entry name" value="PAS"/>
    <property type="match status" value="1"/>
</dbReference>
<keyword evidence="4" id="KW-0547">Nucleotide-binding</keyword>
<keyword evidence="10" id="KW-1185">Reference proteome</keyword>
<dbReference type="InterPro" id="IPR036890">
    <property type="entry name" value="HATPase_C_sf"/>
</dbReference>
<dbReference type="CDD" id="cd00130">
    <property type="entry name" value="PAS"/>
    <property type="match status" value="1"/>
</dbReference>
<dbReference type="PANTHER" id="PTHR44936">
    <property type="entry name" value="SENSOR PROTEIN CREC"/>
    <property type="match status" value="1"/>
</dbReference>
<dbReference type="InterPro" id="IPR035965">
    <property type="entry name" value="PAS-like_dom_sf"/>
</dbReference>
<dbReference type="InterPro" id="IPR004358">
    <property type="entry name" value="Sig_transdc_His_kin-like_C"/>
</dbReference>
<dbReference type="EMBL" id="LHYE01000003">
    <property type="protein sequence ID" value="KXB07662.1"/>
    <property type="molecule type" value="Genomic_DNA"/>
</dbReference>
<dbReference type="SUPFAM" id="SSF55785">
    <property type="entry name" value="PYP-like sensor domain (PAS domain)"/>
    <property type="match status" value="1"/>
</dbReference>
<accession>A0A133VMJ0</accession>
<name>A0A133VMJ0_9EURY</name>
<evidence type="ECO:0000256" key="5">
    <source>
        <dbReference type="ARBA" id="ARBA00022777"/>
    </source>
</evidence>
<dbReference type="Pfam" id="PF13426">
    <property type="entry name" value="PAS_9"/>
    <property type="match status" value="1"/>
</dbReference>
<dbReference type="EC" id="2.7.13.3" evidence="2"/>
<evidence type="ECO:0000259" key="8">
    <source>
        <dbReference type="PROSITE" id="PS50112"/>
    </source>
</evidence>
<dbReference type="GO" id="GO:0005524">
    <property type="term" value="F:ATP binding"/>
    <property type="evidence" value="ECO:0007669"/>
    <property type="project" value="UniProtKB-KW"/>
</dbReference>
<evidence type="ECO:0000313" key="9">
    <source>
        <dbReference type="EMBL" id="KXB07662.1"/>
    </source>
</evidence>
<dbReference type="SUPFAM" id="SSF55874">
    <property type="entry name" value="ATPase domain of HSP90 chaperone/DNA topoisomerase II/histidine kinase"/>
    <property type="match status" value="1"/>
</dbReference>
<dbReference type="Proteomes" id="UP000070263">
    <property type="component" value="Unassembled WGS sequence"/>
</dbReference>
<dbReference type="GO" id="GO:0000155">
    <property type="term" value="F:phosphorelay sensor kinase activity"/>
    <property type="evidence" value="ECO:0007669"/>
    <property type="project" value="InterPro"/>
</dbReference>
<dbReference type="AlphaFoldDB" id="A0A133VMJ0"/>
<dbReference type="SMART" id="SM00387">
    <property type="entry name" value="HATPase_c"/>
    <property type="match status" value="1"/>
</dbReference>
<feature type="domain" description="PAS" evidence="8">
    <location>
        <begin position="5"/>
        <end position="50"/>
    </location>
</feature>
<dbReference type="Gene3D" id="3.30.450.20">
    <property type="entry name" value="PAS domain"/>
    <property type="match status" value="1"/>
</dbReference>
<dbReference type="PRINTS" id="PR00344">
    <property type="entry name" value="BCTRLSENSOR"/>
</dbReference>
<dbReference type="InterPro" id="IPR000014">
    <property type="entry name" value="PAS"/>
</dbReference>
<keyword evidence="3" id="KW-0808">Transferase</keyword>
<comment type="catalytic activity">
    <reaction evidence="1">
        <text>ATP + protein L-histidine = ADP + protein N-phospho-L-histidine.</text>
        <dbReference type="EC" id="2.7.13.3"/>
    </reaction>
</comment>
<dbReference type="InterPro" id="IPR050980">
    <property type="entry name" value="2C_sensor_his_kinase"/>
</dbReference>
<reference evidence="9 10" key="1">
    <citation type="journal article" date="2016" name="Sci. Rep.">
        <title>Metabolic traits of an uncultured archaeal lineage -MSBL1- from brine pools of the Red Sea.</title>
        <authorList>
            <person name="Mwirichia R."/>
            <person name="Alam I."/>
            <person name="Rashid M."/>
            <person name="Vinu M."/>
            <person name="Ba-Alawi W."/>
            <person name="Anthony Kamau A."/>
            <person name="Kamanda Ngugi D."/>
            <person name="Goker M."/>
            <person name="Klenk H.P."/>
            <person name="Bajic V."/>
            <person name="Stingl U."/>
        </authorList>
    </citation>
    <scope>NUCLEOTIDE SEQUENCE [LARGE SCALE GENOMIC DNA]</scope>
    <source>
        <strain evidence="9">SCGC-AAA382A20</strain>
    </source>
</reference>
<dbReference type="InterPro" id="IPR005467">
    <property type="entry name" value="His_kinase_dom"/>
</dbReference>
<dbReference type="PROSITE" id="PS50109">
    <property type="entry name" value="HIS_KIN"/>
    <property type="match status" value="1"/>
</dbReference>
<comment type="caution">
    <text evidence="9">The sequence shown here is derived from an EMBL/GenBank/DDBJ whole genome shotgun (WGS) entry which is preliminary data.</text>
</comment>
<evidence type="ECO:0000256" key="2">
    <source>
        <dbReference type="ARBA" id="ARBA00012438"/>
    </source>
</evidence>
<dbReference type="Pfam" id="PF02518">
    <property type="entry name" value="HATPase_c"/>
    <property type="match status" value="1"/>
</dbReference>
<dbReference type="SUPFAM" id="SSF47384">
    <property type="entry name" value="Homodimeric domain of signal transducing histidine kinase"/>
    <property type="match status" value="1"/>
</dbReference>
<evidence type="ECO:0000256" key="6">
    <source>
        <dbReference type="ARBA" id="ARBA00022840"/>
    </source>
</evidence>
<dbReference type="NCBIfam" id="TIGR00229">
    <property type="entry name" value="sensory_box"/>
    <property type="match status" value="1"/>
</dbReference>
<proteinExistence type="predicted"/>